<dbReference type="Gene3D" id="1.20.5.110">
    <property type="match status" value="2"/>
</dbReference>
<name>A0A2W6NJE7_9BACL</name>
<dbReference type="InterPro" id="IPR000727">
    <property type="entry name" value="T_SNARE_dom"/>
</dbReference>
<gene>
    <name evidence="3" type="ORF">DN757_10285</name>
</gene>
<protein>
    <recommendedName>
        <fullName evidence="2">t-SNARE coiled-coil homology domain-containing protein</fullName>
    </recommendedName>
</protein>
<dbReference type="Proteomes" id="UP000249204">
    <property type="component" value="Unassembled WGS sequence"/>
</dbReference>
<evidence type="ECO:0000259" key="2">
    <source>
        <dbReference type="PROSITE" id="PS50192"/>
    </source>
</evidence>
<dbReference type="PROSITE" id="PS50192">
    <property type="entry name" value="T_SNARE"/>
    <property type="match status" value="1"/>
</dbReference>
<evidence type="ECO:0000313" key="4">
    <source>
        <dbReference type="Proteomes" id="UP000249204"/>
    </source>
</evidence>
<reference evidence="3 4" key="1">
    <citation type="submission" date="2018-06" db="EMBL/GenBank/DDBJ databases">
        <title>Isolation of heavy metals resistant Paenibacillus silvae NC2 from Gold-Copper mine in ZiJin, China.</title>
        <authorList>
            <person name="Xu J."/>
            <person name="Mazhar H.S."/>
            <person name="Rensing C."/>
        </authorList>
    </citation>
    <scope>NUCLEOTIDE SEQUENCE [LARGE SCALE GENOMIC DNA]</scope>
    <source>
        <strain evidence="3 4">NC2</strain>
    </source>
</reference>
<feature type="domain" description="T-SNARE coiled-coil homology" evidence="2">
    <location>
        <begin position="3"/>
        <end position="65"/>
    </location>
</feature>
<dbReference type="EMBL" id="QKWW01000025">
    <property type="protein sequence ID" value="PZT55825.1"/>
    <property type="molecule type" value="Genomic_DNA"/>
</dbReference>
<dbReference type="RefSeq" id="WP_111270141.1">
    <property type="nucleotide sequence ID" value="NZ_QKWW01000025.1"/>
</dbReference>
<sequence>MSDAILNQILNQLQQMDKRFDQVDKQFDNFDKRLDHMEQRLDKMDERLDSFDQRLSTIEEHTRNIPLLQQAVLETLDITKRLEASPDLYKSSINKADTTPEQSRNALISVGTAKAPMLLGALVCRLDDQLISRSRCRTCSYLFYPDPRS</sequence>
<dbReference type="AlphaFoldDB" id="A0A2W6NJE7"/>
<comment type="caution">
    <text evidence="3">The sequence shown here is derived from an EMBL/GenBank/DDBJ whole genome shotgun (WGS) entry which is preliminary data.</text>
</comment>
<evidence type="ECO:0000313" key="3">
    <source>
        <dbReference type="EMBL" id="PZT55825.1"/>
    </source>
</evidence>
<organism evidence="3 4">
    <name type="scientific">Paenibacillus silvae</name>
    <dbReference type="NCBI Taxonomy" id="1325358"/>
    <lineage>
        <taxon>Bacteria</taxon>
        <taxon>Bacillati</taxon>
        <taxon>Bacillota</taxon>
        <taxon>Bacilli</taxon>
        <taxon>Bacillales</taxon>
        <taxon>Paenibacillaceae</taxon>
        <taxon>Paenibacillus</taxon>
    </lineage>
</organism>
<evidence type="ECO:0000256" key="1">
    <source>
        <dbReference type="SAM" id="Coils"/>
    </source>
</evidence>
<keyword evidence="1" id="KW-0175">Coiled coil</keyword>
<proteinExistence type="predicted"/>
<feature type="coiled-coil region" evidence="1">
    <location>
        <begin position="6"/>
        <end position="61"/>
    </location>
</feature>
<accession>A0A2W6NJE7</accession>
<dbReference type="SUPFAM" id="SSF57997">
    <property type="entry name" value="Tropomyosin"/>
    <property type="match status" value="1"/>
</dbReference>